<dbReference type="AlphaFoldDB" id="A0A972NLL3"/>
<organism evidence="2 3">
    <name type="scientific">Paraburkholderia elongata</name>
    <dbReference type="NCBI Taxonomy" id="2675747"/>
    <lineage>
        <taxon>Bacteria</taxon>
        <taxon>Pseudomonadati</taxon>
        <taxon>Pseudomonadota</taxon>
        <taxon>Betaproteobacteria</taxon>
        <taxon>Burkholderiales</taxon>
        <taxon>Burkholderiaceae</taxon>
        <taxon>Paraburkholderia</taxon>
    </lineage>
</organism>
<dbReference type="InterPro" id="IPR011010">
    <property type="entry name" value="DNA_brk_join_enz"/>
</dbReference>
<dbReference type="GO" id="GO:0003677">
    <property type="term" value="F:DNA binding"/>
    <property type="evidence" value="ECO:0007669"/>
    <property type="project" value="InterPro"/>
</dbReference>
<gene>
    <name evidence="2" type="ORF">GNZ13_09485</name>
</gene>
<evidence type="ECO:0000313" key="2">
    <source>
        <dbReference type="EMBL" id="NPT54834.1"/>
    </source>
</evidence>
<sequence length="309" mass="34920">MTRRPISVEQFARSRISAVLALGQSKTALGSLVHNVITSVGTARNFEQCLRDFLRWRIAQGASIDWPVTRAEIEAYLLHESSRWRQKTLDQHRQALSLVYSVALTHFDAEVPTITEGRAYTLDEMERIARRQAPHNALATRIAFHAGVRAAELYELREAHELAREPNRPWRTDLFTGMPEGVIYRVTGKGGLARSILIPIELHVQLQSLRLDTPTLVIDRLVHREVRFQVGGGQATSESFSSASNRALGFSYGFHGLRHRYAQARLETLLSMGLDPLDCLEILSQEMGHLRPDISLVYTTRRKSDATEN</sequence>
<dbReference type="GO" id="GO:0006310">
    <property type="term" value="P:DNA recombination"/>
    <property type="evidence" value="ECO:0007669"/>
    <property type="project" value="UniProtKB-KW"/>
</dbReference>
<comment type="caution">
    <text evidence="2">The sequence shown here is derived from an EMBL/GenBank/DDBJ whole genome shotgun (WGS) entry which is preliminary data.</text>
</comment>
<protein>
    <submittedName>
        <fullName evidence="2">Site-specific integrase</fullName>
    </submittedName>
</protein>
<dbReference type="SUPFAM" id="SSF56349">
    <property type="entry name" value="DNA breaking-rejoining enzymes"/>
    <property type="match status" value="1"/>
</dbReference>
<dbReference type="InterPro" id="IPR013762">
    <property type="entry name" value="Integrase-like_cat_sf"/>
</dbReference>
<keyword evidence="3" id="KW-1185">Reference proteome</keyword>
<name>A0A972NLL3_9BURK</name>
<evidence type="ECO:0000256" key="1">
    <source>
        <dbReference type="ARBA" id="ARBA00023172"/>
    </source>
</evidence>
<dbReference type="EMBL" id="WOEZ01000043">
    <property type="protein sequence ID" value="NPT54834.1"/>
    <property type="molecule type" value="Genomic_DNA"/>
</dbReference>
<accession>A0A972NLL3</accession>
<dbReference type="GO" id="GO:0015074">
    <property type="term" value="P:DNA integration"/>
    <property type="evidence" value="ECO:0007669"/>
    <property type="project" value="InterPro"/>
</dbReference>
<keyword evidence="1" id="KW-0233">DNA recombination</keyword>
<dbReference type="RefSeq" id="WP_172162643.1">
    <property type="nucleotide sequence ID" value="NZ_WOEZ01000043.1"/>
</dbReference>
<dbReference type="Proteomes" id="UP000655523">
    <property type="component" value="Unassembled WGS sequence"/>
</dbReference>
<reference evidence="2 3" key="1">
    <citation type="submission" date="2019-11" db="EMBL/GenBank/DDBJ databases">
        <title>Metabolism of dissolved organic matter in forest soils.</title>
        <authorList>
            <person name="Cyle K.T."/>
            <person name="Wilhelm R.C."/>
            <person name="Martinez C.E."/>
        </authorList>
    </citation>
    <scope>NUCLEOTIDE SEQUENCE [LARGE SCALE GENOMIC DNA]</scope>
    <source>
        <strain evidence="2 3">5N</strain>
    </source>
</reference>
<proteinExistence type="predicted"/>
<dbReference type="Gene3D" id="1.10.443.10">
    <property type="entry name" value="Intergrase catalytic core"/>
    <property type="match status" value="1"/>
</dbReference>
<evidence type="ECO:0000313" key="3">
    <source>
        <dbReference type="Proteomes" id="UP000655523"/>
    </source>
</evidence>